<gene>
    <name evidence="1" type="ORF">JKP88DRAFT_284181</name>
</gene>
<name>A0A835ZGW6_9STRA</name>
<evidence type="ECO:0000313" key="1">
    <source>
        <dbReference type="EMBL" id="KAG5192661.1"/>
    </source>
</evidence>
<proteinExistence type="predicted"/>
<reference evidence="1" key="1">
    <citation type="submission" date="2021-02" db="EMBL/GenBank/DDBJ databases">
        <title>First Annotated Genome of the Yellow-green Alga Tribonema minus.</title>
        <authorList>
            <person name="Mahan K.M."/>
        </authorList>
    </citation>
    <scope>NUCLEOTIDE SEQUENCE</scope>
    <source>
        <strain evidence="1">UTEX B ZZ1240</strain>
    </source>
</reference>
<dbReference type="Proteomes" id="UP000664859">
    <property type="component" value="Unassembled WGS sequence"/>
</dbReference>
<evidence type="ECO:0000313" key="2">
    <source>
        <dbReference type="Proteomes" id="UP000664859"/>
    </source>
</evidence>
<comment type="caution">
    <text evidence="1">The sequence shown here is derived from an EMBL/GenBank/DDBJ whole genome shotgun (WGS) entry which is preliminary data.</text>
</comment>
<dbReference type="AlphaFoldDB" id="A0A835ZGW6"/>
<protein>
    <submittedName>
        <fullName evidence="1">Uncharacterized protein</fullName>
    </submittedName>
</protein>
<accession>A0A835ZGW6</accession>
<sequence>MASCAVDAFVEGRSRDCGRLAVIAATLGGCSSLGVARVRAALAAEASSAKQQPADRAFLAHLEQCGGKHVRKALWMYAGKSCKCLGPALPGADLAKAVSAQGSLFIMFKEGAAIKFSANDLAGALHGYRQASTIMENMWSRRDHVSATRGAARRSLCCLMEASAAFAVAADLAPTPSAAAEFRREEAAQLHLASRADVWKSFQRTMRETVFKGILHDPPAVPGLRTAADGAAGVGLANIERVLGALEETTHDAALALAEYMRPSDMARLERACRFFGVGPLRRRVRARRAVRCQPVRNVCQSAAAAAALAAAATAAAAAPDATAAAAAASAQAAVHAYCAAAADPEAHAALEALAAALAALVGSHGTVTAAAAADGAVAQALKSVVSADTPTAERCAFWRACAAEAALQQPLLTGGDVCAAKYLLSEPAVALEVRAECVRAISEHAADIQAEFEAACKAGTLGRHPPTHAESYTQQLLRYDVLGEVAAVLRWARDPRAVAAAVAAEGHDAGADTAAAARYFVGFAATALYPVMTMYGSDKVMAAAPGPAISRHIDDVIPALETLPPRLPAERAISTLTAQQRAAAAAQLPPDATAAAVRAQCAYGAGAAEPVGAWLARNRWGSLVALAAFAALVDAEGADGFIARKWSLLVYLALRGEGWGGGAAAHAAFEGAVSSVDGLAEFFAGYYALVRRYAYALPQLNAAWAAKIPQQQH</sequence>
<dbReference type="EMBL" id="JAFCMP010000003">
    <property type="protein sequence ID" value="KAG5192661.1"/>
    <property type="molecule type" value="Genomic_DNA"/>
</dbReference>
<organism evidence="1 2">
    <name type="scientific">Tribonema minus</name>
    <dbReference type="NCBI Taxonomy" id="303371"/>
    <lineage>
        <taxon>Eukaryota</taxon>
        <taxon>Sar</taxon>
        <taxon>Stramenopiles</taxon>
        <taxon>Ochrophyta</taxon>
        <taxon>PX clade</taxon>
        <taxon>Xanthophyceae</taxon>
        <taxon>Tribonematales</taxon>
        <taxon>Tribonemataceae</taxon>
        <taxon>Tribonema</taxon>
    </lineage>
</organism>
<keyword evidence="2" id="KW-1185">Reference proteome</keyword>